<keyword evidence="1" id="KW-1133">Transmembrane helix</keyword>
<accession>A0A5N3VZK0</accession>
<keyword evidence="1" id="KW-0472">Membrane</keyword>
<dbReference type="Proteomes" id="UP000326062">
    <property type="component" value="Chromosome 22"/>
</dbReference>
<gene>
    <name evidence="2" type="ORF">FD755_022285</name>
</gene>
<protein>
    <submittedName>
        <fullName evidence="2">Uncharacterized protein</fullName>
    </submittedName>
</protein>
<feature type="non-terminal residue" evidence="2">
    <location>
        <position position="1"/>
    </location>
</feature>
<dbReference type="AlphaFoldDB" id="A0A5N3VZK0"/>
<keyword evidence="3" id="KW-1185">Reference proteome</keyword>
<dbReference type="EMBL" id="VCEB01000022">
    <property type="protein sequence ID" value="KAB0354826.1"/>
    <property type="molecule type" value="Genomic_DNA"/>
</dbReference>
<name>A0A5N3VZK0_MUNRE</name>
<evidence type="ECO:0000313" key="2">
    <source>
        <dbReference type="EMBL" id="KAB0354826.1"/>
    </source>
</evidence>
<proteinExistence type="predicted"/>
<feature type="transmembrane region" description="Helical" evidence="1">
    <location>
        <begin position="338"/>
        <end position="362"/>
    </location>
</feature>
<reference evidence="2 3" key="1">
    <citation type="submission" date="2019-06" db="EMBL/GenBank/DDBJ databases">
        <title>Discovery of a novel chromosome fission-fusion reversal in muntjac.</title>
        <authorList>
            <person name="Mudd A.B."/>
            <person name="Bredeson J.V."/>
            <person name="Baum R."/>
            <person name="Hockemeyer D."/>
            <person name="Rokhsar D.S."/>
        </authorList>
    </citation>
    <scope>NUCLEOTIDE SEQUENCE [LARGE SCALE GENOMIC DNA]</scope>
    <source>
        <strain evidence="2">UCam_UCB_Mr</strain>
        <tissue evidence="2">Fibroblast cell line</tissue>
    </source>
</reference>
<keyword evidence="1" id="KW-0812">Transmembrane</keyword>
<organism evidence="2 3">
    <name type="scientific">Muntiacus reevesi</name>
    <name type="common">Reeves' muntjac</name>
    <name type="synonym">Cervus reevesi</name>
    <dbReference type="NCBI Taxonomy" id="9886"/>
    <lineage>
        <taxon>Eukaryota</taxon>
        <taxon>Metazoa</taxon>
        <taxon>Chordata</taxon>
        <taxon>Craniata</taxon>
        <taxon>Vertebrata</taxon>
        <taxon>Euteleostomi</taxon>
        <taxon>Mammalia</taxon>
        <taxon>Eutheria</taxon>
        <taxon>Laurasiatheria</taxon>
        <taxon>Artiodactyla</taxon>
        <taxon>Ruminantia</taxon>
        <taxon>Pecora</taxon>
        <taxon>Cervidae</taxon>
        <taxon>Muntiacinae</taxon>
        <taxon>Muntiacus</taxon>
    </lineage>
</organism>
<evidence type="ECO:0000313" key="3">
    <source>
        <dbReference type="Proteomes" id="UP000326062"/>
    </source>
</evidence>
<comment type="caution">
    <text evidence="2">The sequence shown here is derived from an EMBL/GenBank/DDBJ whole genome shotgun (WGS) entry which is preliminary data.</text>
</comment>
<evidence type="ECO:0000256" key="1">
    <source>
        <dbReference type="SAM" id="Phobius"/>
    </source>
</evidence>
<sequence length="365" mass="40654">GSCSENVGLSSNRCLSVKEKNISIGDTSHPSKNSSWRNQNCATETPQGVEISIEIDNNSCVTPGTRLAREGFCYCHTPQDINKLKRFGGTQSGLQKKEGQNGISSVHDMNIISSSTIGSHSETESNLLFSNTRKTHLSRLMLEKCPFPAGSGLTPKWTLTKQHIPGTSLVVHPHSAFFDTFPPSLASAEDEEDKPRETRQLSIEKAPGMIEINQNDSAISQANCDSEEDTTTQCLQTRRKRQRQVLLSGDSHAHVCSQGAWDKQVLFSVSLHRDNRSPFNAHNPYMIHCNRTFEEDASSCMVFEPLLTVAGNRTFSLRLQWICRAVLCRYTTNRVTDGLPLLTLSVAGFLFTYLFIFMHIWLGQV</sequence>